<evidence type="ECO:0000256" key="7">
    <source>
        <dbReference type="ARBA" id="ARBA00023136"/>
    </source>
</evidence>
<evidence type="ECO:0000256" key="4">
    <source>
        <dbReference type="ARBA" id="ARBA00022475"/>
    </source>
</evidence>
<evidence type="ECO:0000256" key="1">
    <source>
        <dbReference type="ARBA" id="ARBA00004651"/>
    </source>
</evidence>
<feature type="transmembrane region" description="Helical" evidence="8">
    <location>
        <begin position="139"/>
        <end position="161"/>
    </location>
</feature>
<organism evidence="9 10">
    <name type="scientific">Streptacidiphilus alkalitolerans</name>
    <dbReference type="NCBI Taxonomy" id="3342712"/>
    <lineage>
        <taxon>Bacteria</taxon>
        <taxon>Bacillati</taxon>
        <taxon>Actinomycetota</taxon>
        <taxon>Actinomycetes</taxon>
        <taxon>Kitasatosporales</taxon>
        <taxon>Streptomycetaceae</taxon>
        <taxon>Streptacidiphilus</taxon>
    </lineage>
</organism>
<accession>A0ABV6X7F1</accession>
<dbReference type="InterPro" id="IPR004695">
    <property type="entry name" value="SLAC1/Mae1/Ssu1/TehA"/>
</dbReference>
<dbReference type="Pfam" id="PF03595">
    <property type="entry name" value="SLAC1"/>
    <property type="match status" value="1"/>
</dbReference>
<keyword evidence="5 8" id="KW-0812">Transmembrane</keyword>
<keyword evidence="3" id="KW-0813">Transport</keyword>
<dbReference type="EMBL" id="JBHEZY010000012">
    <property type="protein sequence ID" value="MFC1434096.1"/>
    <property type="molecule type" value="Genomic_DNA"/>
</dbReference>
<dbReference type="Proteomes" id="UP001592530">
    <property type="component" value="Unassembled WGS sequence"/>
</dbReference>
<proteinExistence type="inferred from homology"/>
<evidence type="ECO:0000256" key="6">
    <source>
        <dbReference type="ARBA" id="ARBA00022989"/>
    </source>
</evidence>
<dbReference type="InterPro" id="IPR038665">
    <property type="entry name" value="Voltage-dep_anion_channel_sf"/>
</dbReference>
<feature type="transmembrane region" description="Helical" evidence="8">
    <location>
        <begin position="97"/>
        <end position="119"/>
    </location>
</feature>
<evidence type="ECO:0000256" key="5">
    <source>
        <dbReference type="ARBA" id="ARBA00022692"/>
    </source>
</evidence>
<sequence length="370" mass="37236">MATLTPSAADAAAGTARPRGLLRVPAAAGRFGPNWYAAVMGTAIVGNGAHALPLVRSSALDDAAAGVWLLSLLLLVALAGTRLAARRLPDRVRALDAPSTAVFLGCPPMAMLAVGAGALGAGAPLVGAVGPAAGVALDAALWAGGTLYGLGVAVRVLYLLLTRYRVGRGDSAPSWLLPVVAPMVSAALGPALIPHLPAGGQARETLLTLCVALFGASLLAVLVLLPAIWSRLVHEGPLPPVLVPTLFLVLGPLGQSVTAGTQFAAVAPAVRGFALGYGAAVTGFALLWLGVAGAVTVRALRGGLPFAMTWWAYTFPVGTCVTGAAGLWRLTGLDLFAALALALFALLLTAWAVVGLRTVRGVVSGELTAR</sequence>
<feature type="transmembrane region" description="Helical" evidence="8">
    <location>
        <begin position="277"/>
        <end position="297"/>
    </location>
</feature>
<feature type="transmembrane region" description="Helical" evidence="8">
    <location>
        <begin position="173"/>
        <end position="193"/>
    </location>
</feature>
<reference evidence="9 10" key="1">
    <citation type="submission" date="2024-09" db="EMBL/GenBank/DDBJ databases">
        <authorList>
            <person name="Lee S.D."/>
        </authorList>
    </citation>
    <scope>NUCLEOTIDE SEQUENCE [LARGE SCALE GENOMIC DNA]</scope>
    <source>
        <strain evidence="9 10">N1-3</strain>
    </source>
</reference>
<evidence type="ECO:0000313" key="9">
    <source>
        <dbReference type="EMBL" id="MFC1434096.1"/>
    </source>
</evidence>
<comment type="similarity">
    <text evidence="2">Belongs to the tellurite-resistance/dicarboxylate transporter (TDT) family.</text>
</comment>
<feature type="transmembrane region" description="Helical" evidence="8">
    <location>
        <begin position="205"/>
        <end position="229"/>
    </location>
</feature>
<protein>
    <submittedName>
        <fullName evidence="9">C4-dicarboxylate ABC transporter</fullName>
    </submittedName>
</protein>
<evidence type="ECO:0000256" key="3">
    <source>
        <dbReference type="ARBA" id="ARBA00022448"/>
    </source>
</evidence>
<keyword evidence="6 8" id="KW-1133">Transmembrane helix</keyword>
<dbReference type="InterPro" id="IPR051629">
    <property type="entry name" value="Sulfite_efflux_TDT"/>
</dbReference>
<dbReference type="PANTHER" id="PTHR31686:SF1">
    <property type="entry name" value="SULFITE EFFLUX PUMP SSU1"/>
    <property type="match status" value="1"/>
</dbReference>
<feature type="transmembrane region" description="Helical" evidence="8">
    <location>
        <begin position="309"/>
        <end position="329"/>
    </location>
</feature>
<evidence type="ECO:0000256" key="8">
    <source>
        <dbReference type="SAM" id="Phobius"/>
    </source>
</evidence>
<feature type="transmembrane region" description="Helical" evidence="8">
    <location>
        <begin position="335"/>
        <end position="354"/>
    </location>
</feature>
<gene>
    <name evidence="9" type="ORF">ACEZDB_25935</name>
</gene>
<comment type="caution">
    <text evidence="9">The sequence shown here is derived from an EMBL/GenBank/DDBJ whole genome shotgun (WGS) entry which is preliminary data.</text>
</comment>
<dbReference type="PANTHER" id="PTHR31686">
    <property type="match status" value="1"/>
</dbReference>
<evidence type="ECO:0000313" key="10">
    <source>
        <dbReference type="Proteomes" id="UP001592530"/>
    </source>
</evidence>
<feature type="transmembrane region" description="Helical" evidence="8">
    <location>
        <begin position="63"/>
        <end position="85"/>
    </location>
</feature>
<name>A0ABV6X7F1_9ACTN</name>
<keyword evidence="4" id="KW-1003">Cell membrane</keyword>
<dbReference type="Gene3D" id="1.50.10.150">
    <property type="entry name" value="Voltage-dependent anion channel"/>
    <property type="match status" value="1"/>
</dbReference>
<comment type="subcellular location">
    <subcellularLocation>
        <location evidence="1">Cell membrane</location>
        <topology evidence="1">Multi-pass membrane protein</topology>
    </subcellularLocation>
</comment>
<evidence type="ECO:0000256" key="2">
    <source>
        <dbReference type="ARBA" id="ARBA00008566"/>
    </source>
</evidence>
<feature type="transmembrane region" description="Helical" evidence="8">
    <location>
        <begin position="241"/>
        <end position="265"/>
    </location>
</feature>
<dbReference type="RefSeq" id="WP_380556412.1">
    <property type="nucleotide sequence ID" value="NZ_JBHEZY010000012.1"/>
</dbReference>
<keyword evidence="7 8" id="KW-0472">Membrane</keyword>